<proteinExistence type="predicted"/>
<keyword evidence="3" id="KW-1185">Reference proteome</keyword>
<evidence type="ECO:0000313" key="3">
    <source>
        <dbReference type="Proteomes" id="UP000799428"/>
    </source>
</evidence>
<evidence type="ECO:0000256" key="1">
    <source>
        <dbReference type="SAM" id="MobiDB-lite"/>
    </source>
</evidence>
<dbReference type="AlphaFoldDB" id="A0A6G1KBA9"/>
<accession>A0A6G1KBA9</accession>
<evidence type="ECO:0000313" key="2">
    <source>
        <dbReference type="EMBL" id="KAF2709752.1"/>
    </source>
</evidence>
<feature type="region of interest" description="Disordered" evidence="1">
    <location>
        <begin position="1"/>
        <end position="30"/>
    </location>
</feature>
<feature type="compositionally biased region" description="Polar residues" evidence="1">
    <location>
        <begin position="11"/>
        <end position="20"/>
    </location>
</feature>
<name>A0A6G1KBA9_9PLEO</name>
<organism evidence="2 3">
    <name type="scientific">Pleomassaria siparia CBS 279.74</name>
    <dbReference type="NCBI Taxonomy" id="1314801"/>
    <lineage>
        <taxon>Eukaryota</taxon>
        <taxon>Fungi</taxon>
        <taxon>Dikarya</taxon>
        <taxon>Ascomycota</taxon>
        <taxon>Pezizomycotina</taxon>
        <taxon>Dothideomycetes</taxon>
        <taxon>Pleosporomycetidae</taxon>
        <taxon>Pleosporales</taxon>
        <taxon>Pleomassariaceae</taxon>
        <taxon>Pleomassaria</taxon>
    </lineage>
</organism>
<dbReference type="EMBL" id="MU005770">
    <property type="protein sequence ID" value="KAF2709752.1"/>
    <property type="molecule type" value="Genomic_DNA"/>
</dbReference>
<protein>
    <submittedName>
        <fullName evidence="2">Uncharacterized protein</fullName>
    </submittedName>
</protein>
<dbReference type="OrthoDB" id="3781946at2759"/>
<reference evidence="2" key="1">
    <citation type="journal article" date="2020" name="Stud. Mycol.">
        <title>101 Dothideomycetes genomes: a test case for predicting lifestyles and emergence of pathogens.</title>
        <authorList>
            <person name="Haridas S."/>
            <person name="Albert R."/>
            <person name="Binder M."/>
            <person name="Bloem J."/>
            <person name="Labutti K."/>
            <person name="Salamov A."/>
            <person name="Andreopoulos B."/>
            <person name="Baker S."/>
            <person name="Barry K."/>
            <person name="Bills G."/>
            <person name="Bluhm B."/>
            <person name="Cannon C."/>
            <person name="Castanera R."/>
            <person name="Culley D."/>
            <person name="Daum C."/>
            <person name="Ezra D."/>
            <person name="Gonzalez J."/>
            <person name="Henrissat B."/>
            <person name="Kuo A."/>
            <person name="Liang C."/>
            <person name="Lipzen A."/>
            <person name="Lutzoni F."/>
            <person name="Magnuson J."/>
            <person name="Mondo S."/>
            <person name="Nolan M."/>
            <person name="Ohm R."/>
            <person name="Pangilinan J."/>
            <person name="Park H.-J."/>
            <person name="Ramirez L."/>
            <person name="Alfaro M."/>
            <person name="Sun H."/>
            <person name="Tritt A."/>
            <person name="Yoshinaga Y."/>
            <person name="Zwiers L.-H."/>
            <person name="Turgeon B."/>
            <person name="Goodwin S."/>
            <person name="Spatafora J."/>
            <person name="Crous P."/>
            <person name="Grigoriev I."/>
        </authorList>
    </citation>
    <scope>NUCLEOTIDE SEQUENCE</scope>
    <source>
        <strain evidence="2">CBS 279.74</strain>
    </source>
</reference>
<sequence>MNSILPPVDIDSTTSDTWETSPEPDPKKLTPKESAFVELIRHGVINYRFQSLPHFALHINVNPSEDPHSSGEILARNFMMRIRFQNYVQKVCITCRLRYRKNKGTKEVQAWEGESWMSLQESLGRHFPATKANITENSMRDWWASNGSTFNWSGLPTETKENILQYCLCQPHGYGDFYYSRQGYRRSHSRAPGPREVVEQFGEWAGLLQVSAEVRRLSLQILFRGTWIWSTGLIINSYTHGQLLNSILRLSGYYQIFNTNSIPNSNDQTAVAHARQYLQFPRIYRELDNYATFMHGIRKIYLQFSFRDTLHFFKVSVGGFNRYRPAGFMTCDVFERLPHLNSICLALPTERMHKASYEPDPQLFHETDPCPRTLHRCIYERAAEELAWCKEVVLQFCMDIDEHERFNELHAAAKSALKFTDEELEELWKECDGGVPVDPASDPITGTKFEATKEIPEDKMADSQIEHFFPPKCRCPKNCRQAFPYAGRYHAR</sequence>
<dbReference type="Proteomes" id="UP000799428">
    <property type="component" value="Unassembled WGS sequence"/>
</dbReference>
<gene>
    <name evidence="2" type="ORF">K504DRAFT_534073</name>
</gene>